<proteinExistence type="inferred from homology"/>
<evidence type="ECO:0000313" key="4">
    <source>
        <dbReference type="Proteomes" id="UP001315278"/>
    </source>
</evidence>
<dbReference type="Pfam" id="PF02604">
    <property type="entry name" value="PhdYeFM_antitox"/>
    <property type="match status" value="1"/>
</dbReference>
<gene>
    <name evidence="3" type="ORF">JQ615_15840</name>
</gene>
<organism evidence="3 4">
    <name type="scientific">Bradyrhizobium jicamae</name>
    <dbReference type="NCBI Taxonomy" id="280332"/>
    <lineage>
        <taxon>Bacteria</taxon>
        <taxon>Pseudomonadati</taxon>
        <taxon>Pseudomonadota</taxon>
        <taxon>Alphaproteobacteria</taxon>
        <taxon>Hyphomicrobiales</taxon>
        <taxon>Nitrobacteraceae</taxon>
        <taxon>Bradyrhizobium</taxon>
    </lineage>
</organism>
<protein>
    <recommendedName>
        <fullName evidence="2">Antitoxin</fullName>
    </recommendedName>
</protein>
<evidence type="ECO:0000256" key="1">
    <source>
        <dbReference type="ARBA" id="ARBA00009981"/>
    </source>
</evidence>
<evidence type="ECO:0000256" key="2">
    <source>
        <dbReference type="RuleBase" id="RU362080"/>
    </source>
</evidence>
<dbReference type="Proteomes" id="UP001315278">
    <property type="component" value="Unassembled WGS sequence"/>
</dbReference>
<dbReference type="InterPro" id="IPR006442">
    <property type="entry name" value="Antitoxin_Phd/YefM"/>
</dbReference>
<evidence type="ECO:0000313" key="3">
    <source>
        <dbReference type="EMBL" id="MBR0796868.1"/>
    </source>
</evidence>
<dbReference type="EMBL" id="JAFCJH010000014">
    <property type="protein sequence ID" value="MBR0796868.1"/>
    <property type="molecule type" value="Genomic_DNA"/>
</dbReference>
<accession>A0ABS5FJ98</accession>
<reference evidence="4" key="1">
    <citation type="journal article" date="2021" name="ISME J.">
        <title>Evolutionary origin and ecological implication of a unique nif island in free-living Bradyrhizobium lineages.</title>
        <authorList>
            <person name="Tao J."/>
        </authorList>
    </citation>
    <scope>NUCLEOTIDE SEQUENCE [LARGE SCALE GENOMIC DNA]</scope>
    <source>
        <strain evidence="4">SZCCT0434</strain>
    </source>
</reference>
<dbReference type="SUPFAM" id="SSF143120">
    <property type="entry name" value="YefM-like"/>
    <property type="match status" value="1"/>
</dbReference>
<dbReference type="Gene3D" id="3.40.1620.10">
    <property type="entry name" value="YefM-like domain"/>
    <property type="match status" value="1"/>
</dbReference>
<comment type="function">
    <text evidence="2">Antitoxin component of a type II toxin-antitoxin (TA) system.</text>
</comment>
<comment type="similarity">
    <text evidence="1 2">Belongs to the phD/YefM antitoxin family.</text>
</comment>
<comment type="caution">
    <text evidence="3">The sequence shown here is derived from an EMBL/GenBank/DDBJ whole genome shotgun (WGS) entry which is preliminary data.</text>
</comment>
<dbReference type="RefSeq" id="WP_212493046.1">
    <property type="nucleotide sequence ID" value="NZ_JAFCJH010000014.1"/>
</dbReference>
<sequence length="65" mass="7150">MRRISARDAKNGFGLLMDAARAAPVAIEKYGRPVVVVIAVEEYEKLTARPLAKKQSLLQKAGARR</sequence>
<dbReference type="NCBIfam" id="TIGR01552">
    <property type="entry name" value="phd_fam"/>
    <property type="match status" value="1"/>
</dbReference>
<dbReference type="InterPro" id="IPR036165">
    <property type="entry name" value="YefM-like_sf"/>
</dbReference>
<keyword evidence="4" id="KW-1185">Reference proteome</keyword>
<name>A0ABS5FJ98_9BRAD</name>